<dbReference type="AlphaFoldDB" id="A0A9W4XNL4"/>
<accession>A0A9W4XNL4</accession>
<protein>
    <submittedName>
        <fullName evidence="2">Uncharacterized protein</fullName>
    </submittedName>
</protein>
<organism evidence="2 3">
    <name type="scientific">Periconia digitata</name>
    <dbReference type="NCBI Taxonomy" id="1303443"/>
    <lineage>
        <taxon>Eukaryota</taxon>
        <taxon>Fungi</taxon>
        <taxon>Dikarya</taxon>
        <taxon>Ascomycota</taxon>
        <taxon>Pezizomycotina</taxon>
        <taxon>Dothideomycetes</taxon>
        <taxon>Pleosporomycetidae</taxon>
        <taxon>Pleosporales</taxon>
        <taxon>Massarineae</taxon>
        <taxon>Periconiaceae</taxon>
        <taxon>Periconia</taxon>
    </lineage>
</organism>
<feature type="region of interest" description="Disordered" evidence="1">
    <location>
        <begin position="1"/>
        <end position="86"/>
    </location>
</feature>
<evidence type="ECO:0000313" key="2">
    <source>
        <dbReference type="EMBL" id="CAI6331705.1"/>
    </source>
</evidence>
<name>A0A9W4XNL4_9PLEO</name>
<dbReference type="OrthoDB" id="3547690at2759"/>
<evidence type="ECO:0000313" key="3">
    <source>
        <dbReference type="Proteomes" id="UP001152607"/>
    </source>
</evidence>
<proteinExistence type="predicted"/>
<reference evidence="2" key="1">
    <citation type="submission" date="2023-01" db="EMBL/GenBank/DDBJ databases">
        <authorList>
            <person name="Van Ghelder C."/>
            <person name="Rancurel C."/>
        </authorList>
    </citation>
    <scope>NUCLEOTIDE SEQUENCE</scope>
    <source>
        <strain evidence="2">CNCM I-4278</strain>
    </source>
</reference>
<sequence>MSSSQNTQGQPQHSSEKTTSTPVQKPCPYHAEVLSMKTKTEPKDLTPMQRFLGEGPTEQSAMFTRPDNGKLSTSKDCTCEVASSEG</sequence>
<dbReference type="EMBL" id="CAOQHR010000003">
    <property type="protein sequence ID" value="CAI6331705.1"/>
    <property type="molecule type" value="Genomic_DNA"/>
</dbReference>
<comment type="caution">
    <text evidence="2">The sequence shown here is derived from an EMBL/GenBank/DDBJ whole genome shotgun (WGS) entry which is preliminary data.</text>
</comment>
<gene>
    <name evidence="2" type="ORF">PDIGIT_LOCUS4733</name>
</gene>
<feature type="compositionally biased region" description="Polar residues" evidence="1">
    <location>
        <begin position="1"/>
        <end position="23"/>
    </location>
</feature>
<dbReference type="Proteomes" id="UP001152607">
    <property type="component" value="Unassembled WGS sequence"/>
</dbReference>
<keyword evidence="3" id="KW-1185">Reference proteome</keyword>
<evidence type="ECO:0000256" key="1">
    <source>
        <dbReference type="SAM" id="MobiDB-lite"/>
    </source>
</evidence>